<accession>A0AAV8P0X0</accession>
<reference evidence="3 4" key="1">
    <citation type="submission" date="2022-12" db="EMBL/GenBank/DDBJ databases">
        <title>Chromosome-scale assembly of the Ensete ventricosum genome.</title>
        <authorList>
            <person name="Dussert Y."/>
            <person name="Stocks J."/>
            <person name="Wendawek A."/>
            <person name="Woldeyes F."/>
            <person name="Nichols R.A."/>
            <person name="Borrell J.S."/>
        </authorList>
    </citation>
    <scope>NUCLEOTIDE SEQUENCE [LARGE SCALE GENOMIC DNA]</scope>
    <source>
        <strain evidence="4">cv. Maze</strain>
        <tissue evidence="3">Seeds</tissue>
    </source>
</reference>
<organism evidence="3 4">
    <name type="scientific">Ensete ventricosum</name>
    <name type="common">Abyssinian banana</name>
    <name type="synonym">Musa ensete</name>
    <dbReference type="NCBI Taxonomy" id="4639"/>
    <lineage>
        <taxon>Eukaryota</taxon>
        <taxon>Viridiplantae</taxon>
        <taxon>Streptophyta</taxon>
        <taxon>Embryophyta</taxon>
        <taxon>Tracheophyta</taxon>
        <taxon>Spermatophyta</taxon>
        <taxon>Magnoliopsida</taxon>
        <taxon>Liliopsida</taxon>
        <taxon>Zingiberales</taxon>
        <taxon>Musaceae</taxon>
        <taxon>Ensete</taxon>
    </lineage>
</organism>
<feature type="repeat" description="PPR" evidence="2">
    <location>
        <begin position="405"/>
        <end position="440"/>
    </location>
</feature>
<dbReference type="PANTHER" id="PTHR47926">
    <property type="entry name" value="PENTATRICOPEPTIDE REPEAT-CONTAINING PROTEIN"/>
    <property type="match status" value="1"/>
</dbReference>
<feature type="repeat" description="PPR" evidence="2">
    <location>
        <begin position="53"/>
        <end position="83"/>
    </location>
</feature>
<evidence type="ECO:0008006" key="5">
    <source>
        <dbReference type="Google" id="ProtNLM"/>
    </source>
</evidence>
<dbReference type="AlphaFoldDB" id="A0AAV8P0X0"/>
<feature type="repeat" description="PPR" evidence="2">
    <location>
        <begin position="159"/>
        <end position="193"/>
    </location>
</feature>
<sequence>MYSRHGAVRCAHRLLDQMPHRDPVSWNMAISASFRAGNCRAAQQLFDCMPCPNDVTWSAMIAGYSQNSRPRDSFLMFRKMRREAAACSLTSCNVVAGVLSACTQSGELSFGAQVHGFAVKISKYTEADAFVGGALVDMYGRCGCIGLARLAFDCMAERTVVAWSSLIANYVRKGDVLVAIDILREMIQGGTEPNNVTLTTLISACSHIPFLSYGQELHAAVVRRSSRKPDVFASTALIGMYSKWGSLSRAQSIFHMFGSHLGFWPTAIWNAMITGYVTNDSLDGALDTFRHMCRSSNAGSQLNSVTMAIVLPICGRLVLLLHGEELHCYAVKHGLEKEIVVGNGLLHFYSKCGNITSARKQFDIMTEKNTISWTTLIDGYGMQGDGCSAIKVFENMVTDANVKPDSITFVALVSACSHSGLVAEGLRYFEVMTREYGIIPTEENYGCLVDLLARSGNIDEATKFIKKLPVEPTGNIWGALLGACRIHQNLDVAELAMQHLRHLEQWGSGFQALFSNLYAEMDRRDGSVKMQQEMAEIAFLRYRLVEETQCYWGAAIKVISKRGKERVTGKWILKNSRRHLISSHRIQCWSMHFRLYRQRFTFLAGTYAFEMMEPKSIPK</sequence>
<comment type="caution">
    <text evidence="3">The sequence shown here is derived from an EMBL/GenBank/DDBJ whole genome shotgun (WGS) entry which is preliminary data.</text>
</comment>
<dbReference type="EMBL" id="JAQQAF010000009">
    <property type="protein sequence ID" value="KAJ8459010.1"/>
    <property type="molecule type" value="Genomic_DNA"/>
</dbReference>
<dbReference type="InterPro" id="IPR002885">
    <property type="entry name" value="PPR_rpt"/>
</dbReference>
<dbReference type="Pfam" id="PF13041">
    <property type="entry name" value="PPR_2"/>
    <property type="match status" value="2"/>
</dbReference>
<feature type="repeat" description="PPR" evidence="2">
    <location>
        <begin position="369"/>
        <end position="404"/>
    </location>
</feature>
<dbReference type="Pfam" id="PF01535">
    <property type="entry name" value="PPR"/>
    <property type="match status" value="4"/>
</dbReference>
<dbReference type="Proteomes" id="UP001222027">
    <property type="component" value="Unassembled WGS sequence"/>
</dbReference>
<dbReference type="FunFam" id="1.25.40.10:FF:000090">
    <property type="entry name" value="Pentatricopeptide repeat-containing protein, chloroplastic"/>
    <property type="match status" value="1"/>
</dbReference>
<evidence type="ECO:0000313" key="4">
    <source>
        <dbReference type="Proteomes" id="UP001222027"/>
    </source>
</evidence>
<dbReference type="PROSITE" id="PS51375">
    <property type="entry name" value="PPR"/>
    <property type="match status" value="4"/>
</dbReference>
<dbReference type="InterPro" id="IPR046960">
    <property type="entry name" value="PPR_At4g14850-like_plant"/>
</dbReference>
<keyword evidence="1" id="KW-0677">Repeat</keyword>
<dbReference type="GO" id="GO:0003723">
    <property type="term" value="F:RNA binding"/>
    <property type="evidence" value="ECO:0007669"/>
    <property type="project" value="InterPro"/>
</dbReference>
<dbReference type="InterPro" id="IPR011990">
    <property type="entry name" value="TPR-like_helical_dom_sf"/>
</dbReference>
<dbReference type="NCBIfam" id="TIGR00756">
    <property type="entry name" value="PPR"/>
    <property type="match status" value="4"/>
</dbReference>
<evidence type="ECO:0000313" key="3">
    <source>
        <dbReference type="EMBL" id="KAJ8459010.1"/>
    </source>
</evidence>
<dbReference type="Gene3D" id="1.25.40.10">
    <property type="entry name" value="Tetratricopeptide repeat domain"/>
    <property type="match status" value="4"/>
</dbReference>
<evidence type="ECO:0000256" key="1">
    <source>
        <dbReference type="ARBA" id="ARBA00022737"/>
    </source>
</evidence>
<gene>
    <name evidence="3" type="ORF">OPV22_031936</name>
</gene>
<dbReference type="PANTHER" id="PTHR47926:SF452">
    <property type="entry name" value="PENTATRICOPEPTIDE REPEAT-CONTAINING PROTEIN"/>
    <property type="match status" value="1"/>
</dbReference>
<keyword evidence="4" id="KW-1185">Reference proteome</keyword>
<dbReference type="FunFam" id="1.25.40.10:FF:000285">
    <property type="entry name" value="Pentatricopeptide repeat-containing protein, chloroplastic"/>
    <property type="match status" value="1"/>
</dbReference>
<name>A0AAV8P0X0_ENSVE</name>
<protein>
    <recommendedName>
        <fullName evidence="5">Pentatricopeptide repeat-containing protein</fullName>
    </recommendedName>
</protein>
<evidence type="ECO:0000256" key="2">
    <source>
        <dbReference type="PROSITE-ProRule" id="PRU00708"/>
    </source>
</evidence>
<dbReference type="GO" id="GO:0009451">
    <property type="term" value="P:RNA modification"/>
    <property type="evidence" value="ECO:0007669"/>
    <property type="project" value="InterPro"/>
</dbReference>
<proteinExistence type="predicted"/>